<evidence type="ECO:0000313" key="2">
    <source>
        <dbReference type="EMBL" id="MCD2196920.1"/>
    </source>
</evidence>
<protein>
    <recommendedName>
        <fullName evidence="4">Lactonase family protein with 7-bladed beta-propeller</fullName>
    </recommendedName>
</protein>
<dbReference type="EMBL" id="JAJNDB010000007">
    <property type="protein sequence ID" value="MCD2196920.1"/>
    <property type="molecule type" value="Genomic_DNA"/>
</dbReference>
<dbReference type="RefSeq" id="WP_230738815.1">
    <property type="nucleotide sequence ID" value="NZ_JAJNDB010000007.1"/>
</dbReference>
<dbReference type="InterPro" id="IPR011042">
    <property type="entry name" value="6-blade_b-propeller_TolB-like"/>
</dbReference>
<comment type="caution">
    <text evidence="2">The sequence shown here is derived from an EMBL/GenBank/DDBJ whole genome shotgun (WGS) entry which is preliminary data.</text>
</comment>
<sequence length="77" mass="8171">MFTLTGDGGSVRGDAGRLFRTRNRYRDVALSPDHTRLYVATDSDGRAGPQSGSRTGTLDNPGGVLEFPLTGLTTASR</sequence>
<reference evidence="2 3" key="1">
    <citation type="submission" date="2021-11" db="EMBL/GenBank/DDBJ databases">
        <title>Draft genome sequence of Actinomycetospora sp. SF1 isolated from the rhizosphere soil.</title>
        <authorList>
            <person name="Duangmal K."/>
            <person name="Chantavorakit T."/>
        </authorList>
    </citation>
    <scope>NUCLEOTIDE SEQUENCE [LARGE SCALE GENOMIC DNA]</scope>
    <source>
        <strain evidence="2 3">TBRC 5722</strain>
    </source>
</reference>
<name>A0ABS8PF75_9PSEU</name>
<evidence type="ECO:0000313" key="3">
    <source>
        <dbReference type="Proteomes" id="UP001199469"/>
    </source>
</evidence>
<feature type="region of interest" description="Disordered" evidence="1">
    <location>
        <begin position="40"/>
        <end position="77"/>
    </location>
</feature>
<gene>
    <name evidence="2" type="ORF">LQ327_26465</name>
</gene>
<proteinExistence type="predicted"/>
<accession>A0ABS8PF75</accession>
<dbReference type="Gene3D" id="2.120.10.30">
    <property type="entry name" value="TolB, C-terminal domain"/>
    <property type="match status" value="1"/>
</dbReference>
<dbReference type="Proteomes" id="UP001199469">
    <property type="component" value="Unassembled WGS sequence"/>
</dbReference>
<organism evidence="2 3">
    <name type="scientific">Actinomycetospora endophytica</name>
    <dbReference type="NCBI Taxonomy" id="2291215"/>
    <lineage>
        <taxon>Bacteria</taxon>
        <taxon>Bacillati</taxon>
        <taxon>Actinomycetota</taxon>
        <taxon>Actinomycetes</taxon>
        <taxon>Pseudonocardiales</taxon>
        <taxon>Pseudonocardiaceae</taxon>
        <taxon>Actinomycetospora</taxon>
    </lineage>
</organism>
<keyword evidence="3" id="KW-1185">Reference proteome</keyword>
<evidence type="ECO:0008006" key="4">
    <source>
        <dbReference type="Google" id="ProtNLM"/>
    </source>
</evidence>
<evidence type="ECO:0000256" key="1">
    <source>
        <dbReference type="SAM" id="MobiDB-lite"/>
    </source>
</evidence>